<keyword evidence="1" id="KW-1133">Transmembrane helix</keyword>
<reference evidence="2 3" key="1">
    <citation type="journal article" date="2022" name="Res Sq">
        <title>Evolution of multicellular longitudinally dividing oral cavity symbionts (Neisseriaceae).</title>
        <authorList>
            <person name="Nyongesa S."/>
            <person name="Weber P."/>
            <person name="Bernet E."/>
            <person name="Pullido F."/>
            <person name="Nieckarz M."/>
            <person name="Delaby M."/>
            <person name="Nieves C."/>
            <person name="Viehboeck T."/>
            <person name="Krause N."/>
            <person name="Rivera-Millot A."/>
            <person name="Nakamura A."/>
            <person name="Vischer N."/>
            <person name="VanNieuwenhze M."/>
            <person name="Brun Y."/>
            <person name="Cava F."/>
            <person name="Bulgheresi S."/>
            <person name="Veyrier F."/>
        </authorList>
    </citation>
    <scope>NUCLEOTIDE SEQUENCE [LARGE SCALE GENOMIC DNA]</scope>
    <source>
        <strain evidence="2 3">CCUG 63373m</strain>
    </source>
</reference>
<dbReference type="EMBL" id="CP091508">
    <property type="protein sequence ID" value="UOO82401.1"/>
    <property type="molecule type" value="Genomic_DNA"/>
</dbReference>
<evidence type="ECO:0000256" key="1">
    <source>
        <dbReference type="SAM" id="Phobius"/>
    </source>
</evidence>
<accession>A0ABY4E0A6</accession>
<keyword evidence="1" id="KW-0812">Transmembrane</keyword>
<name>A0ABY4E0A6_9NEIS</name>
<dbReference type="Proteomes" id="UP000829817">
    <property type="component" value="Chromosome"/>
</dbReference>
<dbReference type="InterPro" id="IPR008523">
    <property type="entry name" value="DUF805"/>
</dbReference>
<dbReference type="RefSeq" id="WP_244786068.1">
    <property type="nucleotide sequence ID" value="NZ_CP091508.1"/>
</dbReference>
<keyword evidence="3" id="KW-1185">Reference proteome</keyword>
<gene>
    <name evidence="2" type="ORF">LVJ83_02680</name>
</gene>
<proteinExistence type="predicted"/>
<organism evidence="2 3">
    <name type="scientific">Uruburuella testudinis</name>
    <dbReference type="NCBI Taxonomy" id="1282863"/>
    <lineage>
        <taxon>Bacteria</taxon>
        <taxon>Pseudomonadati</taxon>
        <taxon>Pseudomonadota</taxon>
        <taxon>Betaproteobacteria</taxon>
        <taxon>Neisseriales</taxon>
        <taxon>Neisseriaceae</taxon>
        <taxon>Uruburuella</taxon>
    </lineage>
</organism>
<protein>
    <submittedName>
        <fullName evidence="2">DUF805 domain-containing protein</fullName>
    </submittedName>
</protein>
<dbReference type="PANTHER" id="PTHR34980">
    <property type="entry name" value="INNER MEMBRANE PROTEIN-RELATED-RELATED"/>
    <property type="match status" value="1"/>
</dbReference>
<sequence length="123" mass="14086">MYYFIKCLKQYADFKGRARRKEFWFFQLFVLLIMLVVGLGAAFAGVSEESSDMLMNVMVLAFFLPALAVMVRRLHDIDRSGWWALLNLIPLANLVLLVFACFEGTRGSNRFGPDPKQQEGLVE</sequence>
<evidence type="ECO:0000313" key="3">
    <source>
        <dbReference type="Proteomes" id="UP000829817"/>
    </source>
</evidence>
<evidence type="ECO:0000313" key="2">
    <source>
        <dbReference type="EMBL" id="UOO82401.1"/>
    </source>
</evidence>
<feature type="transmembrane region" description="Helical" evidence="1">
    <location>
        <begin position="83"/>
        <end position="105"/>
    </location>
</feature>
<feature type="transmembrane region" description="Helical" evidence="1">
    <location>
        <begin position="23"/>
        <end position="47"/>
    </location>
</feature>
<keyword evidence="1" id="KW-0472">Membrane</keyword>
<feature type="transmembrane region" description="Helical" evidence="1">
    <location>
        <begin position="53"/>
        <end position="71"/>
    </location>
</feature>
<dbReference type="PANTHER" id="PTHR34980:SF2">
    <property type="entry name" value="INNER MEMBRANE PROTEIN YHAH-RELATED"/>
    <property type="match status" value="1"/>
</dbReference>
<dbReference type="Pfam" id="PF05656">
    <property type="entry name" value="DUF805"/>
    <property type="match status" value="1"/>
</dbReference>